<comment type="caution">
    <text evidence="1">The sequence shown here is derived from an EMBL/GenBank/DDBJ whole genome shotgun (WGS) entry which is preliminary data.</text>
</comment>
<protein>
    <submittedName>
        <fullName evidence="1">Uncharacterized protein</fullName>
    </submittedName>
</protein>
<organism evidence="1 2">
    <name type="scientific">Hibiscus sabdariffa</name>
    <name type="common">roselle</name>
    <dbReference type="NCBI Taxonomy" id="183260"/>
    <lineage>
        <taxon>Eukaryota</taxon>
        <taxon>Viridiplantae</taxon>
        <taxon>Streptophyta</taxon>
        <taxon>Embryophyta</taxon>
        <taxon>Tracheophyta</taxon>
        <taxon>Spermatophyta</taxon>
        <taxon>Magnoliopsida</taxon>
        <taxon>eudicotyledons</taxon>
        <taxon>Gunneridae</taxon>
        <taxon>Pentapetalae</taxon>
        <taxon>rosids</taxon>
        <taxon>malvids</taxon>
        <taxon>Malvales</taxon>
        <taxon>Malvaceae</taxon>
        <taxon>Malvoideae</taxon>
        <taxon>Hibiscus</taxon>
    </lineage>
</organism>
<dbReference type="EMBL" id="JBBPBM010000041">
    <property type="protein sequence ID" value="KAK8524312.1"/>
    <property type="molecule type" value="Genomic_DNA"/>
</dbReference>
<accession>A0ABR2CVF2</accession>
<proteinExistence type="predicted"/>
<evidence type="ECO:0000313" key="1">
    <source>
        <dbReference type="EMBL" id="KAK8524312.1"/>
    </source>
</evidence>
<reference evidence="1 2" key="1">
    <citation type="journal article" date="2024" name="G3 (Bethesda)">
        <title>Genome assembly of Hibiscus sabdariffa L. provides insights into metabolisms of medicinal natural products.</title>
        <authorList>
            <person name="Kim T."/>
        </authorList>
    </citation>
    <scope>NUCLEOTIDE SEQUENCE [LARGE SCALE GENOMIC DNA]</scope>
    <source>
        <strain evidence="1">TK-2024</strain>
        <tissue evidence="1">Old leaves</tissue>
    </source>
</reference>
<name>A0ABR2CVF2_9ROSI</name>
<keyword evidence="2" id="KW-1185">Reference proteome</keyword>
<dbReference type="Proteomes" id="UP001472677">
    <property type="component" value="Unassembled WGS sequence"/>
</dbReference>
<sequence>MISAAQRGIGELRPNIGSLAGFFFIHLLSAHHTTLHQIELNTLTTEPHNLWIHYLQVQILKTYRPGTKPGNSNLELKYLQVDCRNIFSFQHGNGISVGEKGKPEHLCKCMKKVTSGDERNK</sequence>
<gene>
    <name evidence="1" type="ORF">V6N12_029178</name>
</gene>
<evidence type="ECO:0000313" key="2">
    <source>
        <dbReference type="Proteomes" id="UP001472677"/>
    </source>
</evidence>